<dbReference type="PIRSF" id="PIRSF028177">
    <property type="entry name" value="Polyketide_synth_Omtfrase_TcmP"/>
    <property type="match status" value="1"/>
</dbReference>
<evidence type="ECO:0000256" key="2">
    <source>
        <dbReference type="ARBA" id="ARBA00022679"/>
    </source>
</evidence>
<dbReference type="AlphaFoldDB" id="E5XNI7"/>
<gene>
    <name evidence="3" type="ORF">HMPREF9336_01016</name>
</gene>
<dbReference type="OrthoDB" id="9800233at2"/>
<dbReference type="InterPro" id="IPR007213">
    <property type="entry name" value="Ppm1/Ppm2/Tcmp"/>
</dbReference>
<accession>E5XNI7</accession>
<evidence type="ECO:0000313" key="3">
    <source>
        <dbReference type="EMBL" id="EFV14099.1"/>
    </source>
</evidence>
<proteinExistence type="predicted"/>
<dbReference type="eggNOG" id="COG3315">
    <property type="taxonomic scope" value="Bacteria"/>
</dbReference>
<protein>
    <recommendedName>
        <fullName evidence="5">Methyltransferase</fullName>
    </recommendedName>
</protein>
<dbReference type="PANTHER" id="PTHR43619">
    <property type="entry name" value="S-ADENOSYL-L-METHIONINE-DEPENDENT METHYLTRANSFERASE YKTD-RELATED"/>
    <property type="match status" value="1"/>
</dbReference>
<keyword evidence="2" id="KW-0808">Transferase</keyword>
<dbReference type="GO" id="GO:0008168">
    <property type="term" value="F:methyltransferase activity"/>
    <property type="evidence" value="ECO:0007669"/>
    <property type="project" value="UniProtKB-KW"/>
</dbReference>
<dbReference type="HOGENOM" id="CLU_069348_2_0_11"/>
<organism evidence="3 4">
    <name type="scientific">Segniliparus rugosus (strain ATCC BAA-974 / DSM 45345 / CCUG 50838 / CIP 108380 / JCM 13579 / CDC 945)</name>
    <dbReference type="NCBI Taxonomy" id="679197"/>
    <lineage>
        <taxon>Bacteria</taxon>
        <taxon>Bacillati</taxon>
        <taxon>Actinomycetota</taxon>
        <taxon>Actinomycetes</taxon>
        <taxon>Mycobacteriales</taxon>
        <taxon>Segniliparaceae</taxon>
        <taxon>Segniliparus</taxon>
    </lineage>
</organism>
<comment type="caution">
    <text evidence="3">The sequence shown here is derived from an EMBL/GenBank/DDBJ whole genome shotgun (WGS) entry which is preliminary data.</text>
</comment>
<evidence type="ECO:0008006" key="5">
    <source>
        <dbReference type="Google" id="ProtNLM"/>
    </source>
</evidence>
<dbReference type="RefSeq" id="WP_007468454.1">
    <property type="nucleotide sequence ID" value="NZ_KI391954.1"/>
</dbReference>
<evidence type="ECO:0000256" key="1">
    <source>
        <dbReference type="ARBA" id="ARBA00022603"/>
    </source>
</evidence>
<dbReference type="InterPro" id="IPR016874">
    <property type="entry name" value="TcmP-like"/>
</dbReference>
<dbReference type="Gene3D" id="3.40.50.150">
    <property type="entry name" value="Vaccinia Virus protein VP39"/>
    <property type="match status" value="1"/>
</dbReference>
<dbReference type="EMBL" id="ACZI02000003">
    <property type="protein sequence ID" value="EFV14099.1"/>
    <property type="molecule type" value="Genomic_DNA"/>
</dbReference>
<keyword evidence="4" id="KW-1185">Reference proteome</keyword>
<dbReference type="PANTHER" id="PTHR43619:SF2">
    <property type="entry name" value="S-ADENOSYL-L-METHIONINE-DEPENDENT METHYLTRANSFERASES SUPERFAMILY PROTEIN"/>
    <property type="match status" value="1"/>
</dbReference>
<dbReference type="Pfam" id="PF04072">
    <property type="entry name" value="LCM"/>
    <property type="match status" value="1"/>
</dbReference>
<sequence>MTADEKVQIDFSGPMQTCLLTLYGKALDARAAQPLLGDRFAAAAVDRLDYDFSQIKSPKRLQAAAASRSKYFDDHVRKFLAERPRSTVLHLGAGLDARVWRVDPGPETDWIDVDLPEVVAAREKLFPARERYRAFGASVVDPAVLEQASPDLPVLVVAEGLTMYLDPGEGQDLFRRTAERFPSGSIVFDTQSKLANRMVDRLLRRVFGQPMMRWPINDLAALAASLPRTRCVEAFSAIEVSAKTTPMSRSQRVGAAIMLAIPPLRNIGHYARFDFG</sequence>
<evidence type="ECO:0000313" key="4">
    <source>
        <dbReference type="Proteomes" id="UP000004816"/>
    </source>
</evidence>
<dbReference type="InterPro" id="IPR029063">
    <property type="entry name" value="SAM-dependent_MTases_sf"/>
</dbReference>
<name>E5XNI7_SEGRC</name>
<dbReference type="STRING" id="679197.HMPREF9336_01016"/>
<reference evidence="3 4" key="1">
    <citation type="journal article" date="2011" name="Stand. Genomic Sci.">
        <title>High quality draft genome sequence of Segniliparus rugosus CDC 945(T)= (ATCC BAA-974(T)).</title>
        <authorList>
            <person name="Earl A.M."/>
            <person name="Desjardins C.A."/>
            <person name="Fitzgerald M.G."/>
            <person name="Arachchi H.M."/>
            <person name="Zeng Q."/>
            <person name="Mehta T."/>
            <person name="Griggs A."/>
            <person name="Birren B.W."/>
            <person name="Toney N.C."/>
            <person name="Carr J."/>
            <person name="Posey J."/>
            <person name="Butler W.R."/>
        </authorList>
    </citation>
    <scope>NUCLEOTIDE SEQUENCE [LARGE SCALE GENOMIC DNA]</scope>
    <source>
        <strain evidence="4">ATCC BAA-974 / DSM 45345 / CCUG 50838 / CIP 108380 / JCM 13579 / CDC 945</strain>
    </source>
</reference>
<dbReference type="SUPFAM" id="SSF53335">
    <property type="entry name" value="S-adenosyl-L-methionine-dependent methyltransferases"/>
    <property type="match status" value="1"/>
</dbReference>
<dbReference type="GO" id="GO:0032259">
    <property type="term" value="P:methylation"/>
    <property type="evidence" value="ECO:0007669"/>
    <property type="project" value="UniProtKB-KW"/>
</dbReference>
<dbReference type="Proteomes" id="UP000004816">
    <property type="component" value="Unassembled WGS sequence"/>
</dbReference>
<keyword evidence="1" id="KW-0489">Methyltransferase</keyword>